<feature type="domain" description="Bacterial Ig-like" evidence="2">
    <location>
        <begin position="93"/>
        <end position="167"/>
    </location>
</feature>
<protein>
    <recommendedName>
        <fullName evidence="2">Bacterial Ig-like domain-containing protein</fullName>
    </recommendedName>
</protein>
<dbReference type="Pfam" id="PF09136">
    <property type="entry name" value="Glucodextran_B"/>
    <property type="match status" value="1"/>
</dbReference>
<evidence type="ECO:0000313" key="3">
    <source>
        <dbReference type="EMBL" id="PJA38431.1"/>
    </source>
</evidence>
<dbReference type="InterPro" id="IPR044016">
    <property type="entry name" value="Big_13"/>
</dbReference>
<dbReference type="Pfam" id="PF19077">
    <property type="entry name" value="Big_13"/>
    <property type="match status" value="1"/>
</dbReference>
<keyword evidence="1" id="KW-1133">Transmembrane helix</keyword>
<name>A0A2M7WYZ1_UNCKA</name>
<evidence type="ECO:0000313" key="4">
    <source>
        <dbReference type="Proteomes" id="UP000230538"/>
    </source>
</evidence>
<keyword evidence="1" id="KW-0472">Membrane</keyword>
<gene>
    <name evidence="3" type="ORF">CO181_00425</name>
</gene>
<keyword evidence="1" id="KW-0812">Transmembrane</keyword>
<dbReference type="AlphaFoldDB" id="A0A2M7WYZ1"/>
<evidence type="ECO:0000259" key="2">
    <source>
        <dbReference type="Pfam" id="PF19077"/>
    </source>
</evidence>
<feature type="non-terminal residue" evidence="3">
    <location>
        <position position="1"/>
    </location>
</feature>
<sequence>WKKTMSKYRSKYHLSEYHYRPQASLRKKEIKAYRKTFLIILLTFGFLSIIYLWGIPFISNLYNFWGAWQANPNSAETNNLDLVNPPQINPLPKLTNQSQLTISGQAQANDRIRLLLSGNEVDTAMADQDGNFIFENVTLYEGENNFSLTAVTDGNESQPVNLTVVLDKTPPTLTVEKPADGLRQEGVDSTVTVEGIAEPDAFLVVNEHQVIVENTGKFSYRLNLAPGENKIKIIAKDEAGNETTAEKTVFYTPSAKDPSETNILE</sequence>
<dbReference type="Proteomes" id="UP000230538">
    <property type="component" value="Unassembled WGS sequence"/>
</dbReference>
<organism evidence="3 4">
    <name type="scientific">candidate division WWE3 bacterium CG_4_9_14_3_um_filter_43_9</name>
    <dbReference type="NCBI Taxonomy" id="1975082"/>
    <lineage>
        <taxon>Bacteria</taxon>
        <taxon>Katanobacteria</taxon>
    </lineage>
</organism>
<accession>A0A2M7WYZ1</accession>
<reference evidence="4" key="1">
    <citation type="submission" date="2017-09" db="EMBL/GenBank/DDBJ databases">
        <title>Depth-based differentiation of microbial function through sediment-hosted aquifers and enrichment of novel symbionts in the deep terrestrial subsurface.</title>
        <authorList>
            <person name="Probst A.J."/>
            <person name="Ladd B."/>
            <person name="Jarett J.K."/>
            <person name="Geller-Mcgrath D.E."/>
            <person name="Sieber C.M.K."/>
            <person name="Emerson J.B."/>
            <person name="Anantharaman K."/>
            <person name="Thomas B.C."/>
            <person name="Malmstrom R."/>
            <person name="Stieglmeier M."/>
            <person name="Klingl A."/>
            <person name="Woyke T."/>
            <person name="Ryan C.M."/>
            <person name="Banfield J.F."/>
        </authorList>
    </citation>
    <scope>NUCLEOTIDE SEQUENCE [LARGE SCALE GENOMIC DNA]</scope>
</reference>
<proteinExistence type="predicted"/>
<dbReference type="EMBL" id="PFXB01000014">
    <property type="protein sequence ID" value="PJA38431.1"/>
    <property type="molecule type" value="Genomic_DNA"/>
</dbReference>
<comment type="caution">
    <text evidence="3">The sequence shown here is derived from an EMBL/GenBank/DDBJ whole genome shotgun (WGS) entry which is preliminary data.</text>
</comment>
<dbReference type="InterPro" id="IPR013783">
    <property type="entry name" value="Ig-like_fold"/>
</dbReference>
<feature type="transmembrane region" description="Helical" evidence="1">
    <location>
        <begin position="36"/>
        <end position="54"/>
    </location>
</feature>
<evidence type="ECO:0000256" key="1">
    <source>
        <dbReference type="SAM" id="Phobius"/>
    </source>
</evidence>
<dbReference type="Gene3D" id="2.60.40.10">
    <property type="entry name" value="Immunoglobulins"/>
    <property type="match status" value="2"/>
</dbReference>